<feature type="domain" description="Thiolase N-terminal" evidence="2">
    <location>
        <begin position="54"/>
        <end position="213"/>
    </location>
</feature>
<protein>
    <submittedName>
        <fullName evidence="4">Thiolase family protein</fullName>
    </submittedName>
</protein>
<evidence type="ECO:0000313" key="5">
    <source>
        <dbReference type="Proteomes" id="UP000526734"/>
    </source>
</evidence>
<dbReference type="GO" id="GO:0016747">
    <property type="term" value="F:acyltransferase activity, transferring groups other than amino-acyl groups"/>
    <property type="evidence" value="ECO:0007669"/>
    <property type="project" value="InterPro"/>
</dbReference>
<feature type="domain" description="Thiolase C-terminal" evidence="3">
    <location>
        <begin position="296"/>
        <end position="430"/>
    </location>
</feature>
<evidence type="ECO:0000313" key="4">
    <source>
        <dbReference type="EMBL" id="MBB1152158.1"/>
    </source>
</evidence>
<dbReference type="AlphaFoldDB" id="A0A7W3Z933"/>
<reference evidence="4 5" key="1">
    <citation type="submission" date="2020-08" db="EMBL/GenBank/DDBJ databases">
        <title>Amycolatopsis sp. nov. DR6-1 isolated from Dendrobium heterocarpum.</title>
        <authorList>
            <person name="Tedsree N."/>
            <person name="Kuncharoen N."/>
            <person name="Likhitwitayawuid K."/>
            <person name="Tanasupawat S."/>
        </authorList>
    </citation>
    <scope>NUCLEOTIDE SEQUENCE [LARGE SCALE GENOMIC DNA]</scope>
    <source>
        <strain evidence="4 5">DR6-1</strain>
    </source>
</reference>
<dbReference type="Proteomes" id="UP000526734">
    <property type="component" value="Unassembled WGS sequence"/>
</dbReference>
<dbReference type="SUPFAM" id="SSF53901">
    <property type="entry name" value="Thiolase-like"/>
    <property type="match status" value="1"/>
</dbReference>
<evidence type="ECO:0000259" key="3">
    <source>
        <dbReference type="Pfam" id="PF22691"/>
    </source>
</evidence>
<evidence type="ECO:0000259" key="2">
    <source>
        <dbReference type="Pfam" id="PF00108"/>
    </source>
</evidence>
<accession>A0A7W3Z933</accession>
<dbReference type="InterPro" id="IPR055140">
    <property type="entry name" value="Thiolase_C_2"/>
</dbReference>
<dbReference type="Pfam" id="PF22691">
    <property type="entry name" value="Thiolase_C_1"/>
    <property type="match status" value="1"/>
</dbReference>
<keyword evidence="5" id="KW-1185">Reference proteome</keyword>
<proteinExistence type="predicted"/>
<dbReference type="EMBL" id="JACGZW010000001">
    <property type="protein sequence ID" value="MBB1152158.1"/>
    <property type="molecule type" value="Genomic_DNA"/>
</dbReference>
<dbReference type="InterPro" id="IPR002155">
    <property type="entry name" value="Thiolase"/>
</dbReference>
<gene>
    <name evidence="4" type="ORF">H4281_03350</name>
</gene>
<sequence>MEPADAAPPRGPRSAARGVAAHGEAAGAQVTAGEPVAAIVGMGDAYASKADRKDPLQLATEATMAALADAGIGKHQVDAVFTGRSPWADKRSQWSNIFISHLQMPVTLNSEITLHGAGLTSTIAVASQMIAAGAAEYVLCVQSDATELFVDAVAMGSEADSDPQYEVPYGPTIPSLYGQAARRYFHEYGLTEEDLADVAIASQRWGARHPHAAKRKHGEIDREKVLSSPYVATPLRRWMCSTWGGGTGGALVVTSPERAKEARDPVWVRGYGSATTHEYLTDRMNMRSGRFAGLGEFPNLTHTATVEAARQAFARSGLTPSDVDMLQLSVNFAHMGPIIMEDLGFAKKGHGIDVYREGRTGVDGDLPTDTNGGWLSFGQPGISCNMDSLVEAVRQLRGTALGLAPKRKPRTVLVQGAGGMLAAAGVLVLSGDEAGRP</sequence>
<dbReference type="PANTHER" id="PTHR42870">
    <property type="entry name" value="ACETYL-COA C-ACETYLTRANSFERASE"/>
    <property type="match status" value="1"/>
</dbReference>
<evidence type="ECO:0000256" key="1">
    <source>
        <dbReference type="SAM" id="MobiDB-lite"/>
    </source>
</evidence>
<comment type="caution">
    <text evidence="4">The sequence shown here is derived from an EMBL/GenBank/DDBJ whole genome shotgun (WGS) entry which is preliminary data.</text>
</comment>
<dbReference type="InterPro" id="IPR020616">
    <property type="entry name" value="Thiolase_N"/>
</dbReference>
<dbReference type="PIRSF" id="PIRSF000429">
    <property type="entry name" value="Ac-CoA_Ac_transf"/>
    <property type="match status" value="1"/>
</dbReference>
<dbReference type="Gene3D" id="3.40.47.10">
    <property type="match status" value="1"/>
</dbReference>
<name>A0A7W3Z933_9PSEU</name>
<feature type="region of interest" description="Disordered" evidence="1">
    <location>
        <begin position="1"/>
        <end position="21"/>
    </location>
</feature>
<dbReference type="InterPro" id="IPR016039">
    <property type="entry name" value="Thiolase-like"/>
</dbReference>
<dbReference type="Pfam" id="PF00108">
    <property type="entry name" value="Thiolase_N"/>
    <property type="match status" value="1"/>
</dbReference>
<organism evidence="4 5">
    <name type="scientific">Amycolatopsis dendrobii</name>
    <dbReference type="NCBI Taxonomy" id="2760662"/>
    <lineage>
        <taxon>Bacteria</taxon>
        <taxon>Bacillati</taxon>
        <taxon>Actinomycetota</taxon>
        <taxon>Actinomycetes</taxon>
        <taxon>Pseudonocardiales</taxon>
        <taxon>Pseudonocardiaceae</taxon>
        <taxon>Amycolatopsis</taxon>
    </lineage>
</organism>
<dbReference type="CDD" id="cd00829">
    <property type="entry name" value="SCP-x_thiolase"/>
    <property type="match status" value="1"/>
</dbReference>
<dbReference type="PANTHER" id="PTHR42870:SF1">
    <property type="entry name" value="NON-SPECIFIC LIPID-TRANSFER PROTEIN-LIKE 2"/>
    <property type="match status" value="1"/>
</dbReference>